<dbReference type="PRINTS" id="PR01217">
    <property type="entry name" value="PRICHEXTENSN"/>
</dbReference>
<dbReference type="EMBL" id="CAKOGP040001668">
    <property type="protein sequence ID" value="CAJ1946429.1"/>
    <property type="molecule type" value="Genomic_DNA"/>
</dbReference>
<accession>A0AAD2CUY3</accession>
<dbReference type="InterPro" id="IPR005046">
    <property type="entry name" value="DUF285"/>
</dbReference>
<protein>
    <recommendedName>
        <fullName evidence="5">BspA family leucine-rich repeat surface protein</fullName>
    </recommendedName>
</protein>
<dbReference type="AlphaFoldDB" id="A0AAD2CUY3"/>
<name>A0AAD2CUY3_9STRA</name>
<dbReference type="NCBIfam" id="TIGR02167">
    <property type="entry name" value="Liste_lipo_26"/>
    <property type="match status" value="3"/>
</dbReference>
<dbReference type="Pfam" id="PF03382">
    <property type="entry name" value="DUF285"/>
    <property type="match status" value="1"/>
</dbReference>
<comment type="caution">
    <text evidence="3">The sequence shown here is derived from an EMBL/GenBank/DDBJ whole genome shotgun (WGS) entry which is preliminary data.</text>
</comment>
<evidence type="ECO:0000313" key="4">
    <source>
        <dbReference type="Proteomes" id="UP001295423"/>
    </source>
</evidence>
<gene>
    <name evidence="3" type="ORF">CYCCA115_LOCUS10572</name>
</gene>
<keyword evidence="2" id="KW-0472">Membrane</keyword>
<dbReference type="InterPro" id="IPR011889">
    <property type="entry name" value="Liste_lipo_26"/>
</dbReference>
<reference evidence="3" key="1">
    <citation type="submission" date="2023-08" db="EMBL/GenBank/DDBJ databases">
        <authorList>
            <person name="Audoor S."/>
            <person name="Bilcke G."/>
        </authorList>
    </citation>
    <scope>NUCLEOTIDE SEQUENCE</scope>
</reference>
<keyword evidence="4" id="KW-1185">Reference proteome</keyword>
<keyword evidence="2" id="KW-1133">Transmembrane helix</keyword>
<organism evidence="3 4">
    <name type="scientific">Cylindrotheca closterium</name>
    <dbReference type="NCBI Taxonomy" id="2856"/>
    <lineage>
        <taxon>Eukaryota</taxon>
        <taxon>Sar</taxon>
        <taxon>Stramenopiles</taxon>
        <taxon>Ochrophyta</taxon>
        <taxon>Bacillariophyta</taxon>
        <taxon>Bacillariophyceae</taxon>
        <taxon>Bacillariophycidae</taxon>
        <taxon>Bacillariales</taxon>
        <taxon>Bacillariaceae</taxon>
        <taxon>Cylindrotheca</taxon>
    </lineage>
</organism>
<feature type="compositionally biased region" description="Low complexity" evidence="1">
    <location>
        <begin position="585"/>
        <end position="594"/>
    </location>
</feature>
<keyword evidence="2" id="KW-0812">Transmembrane</keyword>
<sequence length="880" mass="95140">MGRDEKSSASTKRKLKSDGSRSRHRGSPATRPSSVDGRSSHSRSSKTSDSKTSKQKMQLMEADGTRILTPPLASPGVMNVSGSRSSKRKSSKFDNRHSRSSGSKQSKTKVRLAEAIGADIIPPSPPFGADDLAPTVEATAAPDVDEIEAARQQGRDEERNARAPAETNNVFLATLAPKENKGRKYAAFLFLVIATGVITWLLVPKASESLSQIQIFDPPTAEDCLAISEGKETADQNGTISNQFGVEMDFAVTADIDIEFLRKELAAKIQRDVLPFLVGCNIAVSVSISIENNIFVIENAVLKSISTGDPTVCRNATVERLCSFVYMELDVFSKDDDVLSEVLLGQIIGVFGDEALLMFLNLISSVQEIYFNTAFEILPTTLSPSKQEDVSGDGLPSQEICDAISNGTQVPGQESLVPQEYDIFMDVMLESESELVLITIELEQKLQSLLMPSLAGCDDNALRDNLILNALVDAGAGTNGTCLPESESPCYRYVIHLYIYIDSIISSADFLEEIMAKFREIPLVERLGLLSPFKRITIVEIISEATSTGPSVNPTWAPVTYPTTDDPTRLPLTVPSLSPTRASLTSTTTEAPTTRPTPIPIPQPVVGPTLQPTPGPTGIVTQGPTTRPTPIPTLHPVVGQTFVPTPSPTPPSTVAPSDNPTTKPSVPPTLEPSTSQPSVSPTAEQSSKPSVPPTLQPCFETNTELSDAVSNWFTSSEFKASVEAQYGLIEDWCLGPGVTSMEDLFKDKSTFNEDISNWDVSSVTTMQGMFNSASSFNQDLSSWDVSSVTNMMALFRAAPLFDGAISTWDVSFVTNMRNMFWDASSFNQDLSSWDVSSVSIMESMFRGASSLNQDLSSWDVSSVTLMGSVFQEASAFNQNL</sequence>
<feature type="compositionally biased region" description="Low complexity" evidence="1">
    <location>
        <begin position="562"/>
        <end position="575"/>
    </location>
</feature>
<evidence type="ECO:0000256" key="2">
    <source>
        <dbReference type="SAM" id="Phobius"/>
    </source>
</evidence>
<evidence type="ECO:0000256" key="1">
    <source>
        <dbReference type="SAM" id="MobiDB-lite"/>
    </source>
</evidence>
<feature type="compositionally biased region" description="Pro residues" evidence="1">
    <location>
        <begin position="595"/>
        <end position="615"/>
    </location>
</feature>
<feature type="compositionally biased region" description="Polar residues" evidence="1">
    <location>
        <begin position="671"/>
        <end position="689"/>
    </location>
</feature>
<dbReference type="Proteomes" id="UP001295423">
    <property type="component" value="Unassembled WGS sequence"/>
</dbReference>
<proteinExistence type="predicted"/>
<evidence type="ECO:0008006" key="5">
    <source>
        <dbReference type="Google" id="ProtNLM"/>
    </source>
</evidence>
<feature type="transmembrane region" description="Helical" evidence="2">
    <location>
        <begin position="185"/>
        <end position="203"/>
    </location>
</feature>
<evidence type="ECO:0000313" key="3">
    <source>
        <dbReference type="EMBL" id="CAJ1946429.1"/>
    </source>
</evidence>
<feature type="region of interest" description="Disordered" evidence="1">
    <location>
        <begin position="1"/>
        <end position="110"/>
    </location>
</feature>
<feature type="region of interest" description="Disordered" evidence="1">
    <location>
        <begin position="562"/>
        <end position="699"/>
    </location>
</feature>